<gene>
    <name evidence="2" type="ORF">BG006_003847</name>
</gene>
<dbReference type="EMBL" id="JAAAUY010002123">
    <property type="protein sequence ID" value="KAF9314981.1"/>
    <property type="molecule type" value="Genomic_DNA"/>
</dbReference>
<organism evidence="2 3">
    <name type="scientific">Podila minutissima</name>
    <dbReference type="NCBI Taxonomy" id="64525"/>
    <lineage>
        <taxon>Eukaryota</taxon>
        <taxon>Fungi</taxon>
        <taxon>Fungi incertae sedis</taxon>
        <taxon>Mucoromycota</taxon>
        <taxon>Mortierellomycotina</taxon>
        <taxon>Mortierellomycetes</taxon>
        <taxon>Mortierellales</taxon>
        <taxon>Mortierellaceae</taxon>
        <taxon>Podila</taxon>
    </lineage>
</organism>
<feature type="region of interest" description="Disordered" evidence="1">
    <location>
        <begin position="165"/>
        <end position="201"/>
    </location>
</feature>
<comment type="caution">
    <text evidence="2">The sequence shown here is derived from an EMBL/GenBank/DDBJ whole genome shotgun (WGS) entry which is preliminary data.</text>
</comment>
<proteinExistence type="predicted"/>
<evidence type="ECO:0000256" key="1">
    <source>
        <dbReference type="SAM" id="MobiDB-lite"/>
    </source>
</evidence>
<sequence>MLAGLPNSILADVEDKEQVSTALLRLNDTGLTGQVMAAQCDALQIHARLPVHPLSVPSVVSAFLKHNFVSHSGHLMHNRAIAFKTPDMFQSTDVLITTFLEPRIYAKLAVQLHSNGVVHLHQVTTEDGLSLDSWTNMKTSHNLRGMWCKWRKALQKQLCMNDTLSDSEDSIMGPRGADHESDDQRDSPSGPSDYDGDIDRS</sequence>
<keyword evidence="3" id="KW-1185">Reference proteome</keyword>
<dbReference type="AlphaFoldDB" id="A0A9P5S854"/>
<feature type="non-terminal residue" evidence="2">
    <location>
        <position position="201"/>
    </location>
</feature>
<accession>A0A9P5S854</accession>
<feature type="compositionally biased region" description="Basic and acidic residues" evidence="1">
    <location>
        <begin position="176"/>
        <end position="186"/>
    </location>
</feature>
<protein>
    <submittedName>
        <fullName evidence="2">Uncharacterized protein</fullName>
    </submittedName>
</protein>
<dbReference type="Proteomes" id="UP000696485">
    <property type="component" value="Unassembled WGS sequence"/>
</dbReference>
<name>A0A9P5S854_9FUNG</name>
<evidence type="ECO:0000313" key="3">
    <source>
        <dbReference type="Proteomes" id="UP000696485"/>
    </source>
</evidence>
<reference evidence="2" key="1">
    <citation type="journal article" date="2020" name="Fungal Divers.">
        <title>Resolving the Mortierellaceae phylogeny through synthesis of multi-gene phylogenetics and phylogenomics.</title>
        <authorList>
            <person name="Vandepol N."/>
            <person name="Liber J."/>
            <person name="Desiro A."/>
            <person name="Na H."/>
            <person name="Kennedy M."/>
            <person name="Barry K."/>
            <person name="Grigoriev I.V."/>
            <person name="Miller A.N."/>
            <person name="O'Donnell K."/>
            <person name="Stajich J.E."/>
            <person name="Bonito G."/>
        </authorList>
    </citation>
    <scope>NUCLEOTIDE SEQUENCE</scope>
    <source>
        <strain evidence="2">NVP1</strain>
    </source>
</reference>
<evidence type="ECO:0000313" key="2">
    <source>
        <dbReference type="EMBL" id="KAF9314981.1"/>
    </source>
</evidence>